<sequence length="775" mass="85895">MAETSSSLQFDSQLDTYPAPATTAPVSAACLACRSRHLKCDAGIPVCQRCRENNRECVYVKSRRGWKGTSNGHLNASGSTIAGAVKRRIENEDGLSVDSYSSSQSQAGSSSLSRLSSSGQMNPLPSLVDLFYYYFHNSHPIMIPSVFYSQLLSSSYDVETTDLIHNLLVPVIHYVGSLYVRNGNRALYKHAVEKVIFGDPVTITGQNHQCQFIIPPSPISVMALLLYAIVIHGENEQDKSMAVKDQAVDMALFLNMHDIAFMDSYLDKSFFNREAVFYTVLKESLRRTFWMLFVMDGWMNALHRRPPSKLMRVVPTMDLPCEDEEYNVGNIPDPHTLQEFDDRVFADRPAKFSSFSYLIDAIRIMGLVMVTMALSNHKNTTEAAELADTSTSVWLLHIPEAKKTLLRPASNRQDHFEHLGLNDSGDSQEVDELMMHAFIIINNGLILVHKPLSRLAMAPNEYEEYESYCVTPRSLLISFRANNLATEKQNFASGPLDSNSLGVHTLKCMASADTLSRLISLSPGTVNRRSPFFTCSVTLSLLVHLTACVWVFYGPSAEKQRSMAKERIKLGIGALRAMSENWSTAHHVLGQIKEAAQIVFDQHRSADLFLRDVKKRKTVQSMAPAVMNAELQFISTTTNSNSTIMPSDSDAGVPPSGNATDVLQMDWSNIPAMDSSSGSSEGDNYSSTSSTVGYSPSLNLDSSVLYEGSQGLSPLQQLNVGQAYPMLSELDQAILQHISTLPDPLISEDELFQIINEPNLLDMYKHSAPINMSDL</sequence>
<dbReference type="GO" id="GO:0000981">
    <property type="term" value="F:DNA-binding transcription factor activity, RNA polymerase II-specific"/>
    <property type="evidence" value="ECO:0007669"/>
    <property type="project" value="InterPro"/>
</dbReference>
<feature type="compositionally biased region" description="Low complexity" evidence="3">
    <location>
        <begin position="674"/>
        <end position="692"/>
    </location>
</feature>
<dbReference type="InterPro" id="IPR036864">
    <property type="entry name" value="Zn2-C6_fun-type_DNA-bd_sf"/>
</dbReference>
<evidence type="ECO:0000313" key="5">
    <source>
        <dbReference type="EMBL" id="ODQ69208.1"/>
    </source>
</evidence>
<dbReference type="STRING" id="675824.A0A1E3PVA1"/>
<name>A0A1E3PVA1_LIPST</name>
<organism evidence="5 6">
    <name type="scientific">Lipomyces starkeyi NRRL Y-11557</name>
    <dbReference type="NCBI Taxonomy" id="675824"/>
    <lineage>
        <taxon>Eukaryota</taxon>
        <taxon>Fungi</taxon>
        <taxon>Dikarya</taxon>
        <taxon>Ascomycota</taxon>
        <taxon>Saccharomycotina</taxon>
        <taxon>Lipomycetes</taxon>
        <taxon>Lipomycetales</taxon>
        <taxon>Lipomycetaceae</taxon>
        <taxon>Lipomyces</taxon>
    </lineage>
</organism>
<dbReference type="InterPro" id="IPR007219">
    <property type="entry name" value="XnlR_reg_dom"/>
</dbReference>
<dbReference type="CDD" id="cd12148">
    <property type="entry name" value="fungal_TF_MHR"/>
    <property type="match status" value="1"/>
</dbReference>
<dbReference type="OrthoDB" id="2399539at2759"/>
<evidence type="ECO:0000256" key="3">
    <source>
        <dbReference type="SAM" id="MobiDB-lite"/>
    </source>
</evidence>
<protein>
    <recommendedName>
        <fullName evidence="4">Zn(2)-C6 fungal-type domain-containing protein</fullName>
    </recommendedName>
</protein>
<dbReference type="Gene3D" id="4.10.240.10">
    <property type="entry name" value="Zn(2)-C6 fungal-type DNA-binding domain"/>
    <property type="match status" value="1"/>
</dbReference>
<gene>
    <name evidence="5" type="ORF">LIPSTDRAFT_6870</name>
</gene>
<dbReference type="GO" id="GO:0006351">
    <property type="term" value="P:DNA-templated transcription"/>
    <property type="evidence" value="ECO:0007669"/>
    <property type="project" value="InterPro"/>
</dbReference>
<dbReference type="SUPFAM" id="SSF57701">
    <property type="entry name" value="Zn2/Cys6 DNA-binding domain"/>
    <property type="match status" value="1"/>
</dbReference>
<dbReference type="GO" id="GO:0003677">
    <property type="term" value="F:DNA binding"/>
    <property type="evidence" value="ECO:0007669"/>
    <property type="project" value="InterPro"/>
</dbReference>
<dbReference type="GO" id="GO:0008270">
    <property type="term" value="F:zinc ion binding"/>
    <property type="evidence" value="ECO:0007669"/>
    <property type="project" value="InterPro"/>
</dbReference>
<dbReference type="Proteomes" id="UP000094385">
    <property type="component" value="Unassembled WGS sequence"/>
</dbReference>
<proteinExistence type="predicted"/>
<dbReference type="SMART" id="SM00066">
    <property type="entry name" value="GAL4"/>
    <property type="match status" value="1"/>
</dbReference>
<dbReference type="Pfam" id="PF00172">
    <property type="entry name" value="Zn_clus"/>
    <property type="match status" value="1"/>
</dbReference>
<dbReference type="PROSITE" id="PS00463">
    <property type="entry name" value="ZN2_CY6_FUNGAL_1"/>
    <property type="match status" value="1"/>
</dbReference>
<evidence type="ECO:0000256" key="2">
    <source>
        <dbReference type="ARBA" id="ARBA00023242"/>
    </source>
</evidence>
<keyword evidence="6" id="KW-1185">Reference proteome</keyword>
<dbReference type="Pfam" id="PF04082">
    <property type="entry name" value="Fungal_trans"/>
    <property type="match status" value="1"/>
</dbReference>
<keyword evidence="1" id="KW-0479">Metal-binding</keyword>
<dbReference type="InterPro" id="IPR001138">
    <property type="entry name" value="Zn2Cys6_DnaBD"/>
</dbReference>
<evidence type="ECO:0000259" key="4">
    <source>
        <dbReference type="PROSITE" id="PS50048"/>
    </source>
</evidence>
<keyword evidence="2" id="KW-0539">Nucleus</keyword>
<accession>A0A1E3PVA1</accession>
<dbReference type="AlphaFoldDB" id="A0A1E3PVA1"/>
<evidence type="ECO:0000256" key="1">
    <source>
        <dbReference type="ARBA" id="ARBA00022723"/>
    </source>
</evidence>
<dbReference type="EMBL" id="KV454304">
    <property type="protein sequence ID" value="ODQ69208.1"/>
    <property type="molecule type" value="Genomic_DNA"/>
</dbReference>
<feature type="region of interest" description="Disordered" evidence="3">
    <location>
        <begin position="640"/>
        <end position="692"/>
    </location>
</feature>
<dbReference type="PANTHER" id="PTHR47431:SF1">
    <property type="entry name" value="ZN(II)2CYS6 TRANSCRIPTION FACTOR (EUROFUNG)"/>
    <property type="match status" value="1"/>
</dbReference>
<dbReference type="CDD" id="cd00067">
    <property type="entry name" value="GAL4"/>
    <property type="match status" value="1"/>
</dbReference>
<dbReference type="PROSITE" id="PS50048">
    <property type="entry name" value="ZN2_CY6_FUNGAL_2"/>
    <property type="match status" value="1"/>
</dbReference>
<dbReference type="PANTHER" id="PTHR47431">
    <property type="entry name" value="ZN(II)2CYS6 TRANSCRIPTION FACTOR (EUROFUNG)-RELATED"/>
    <property type="match status" value="1"/>
</dbReference>
<evidence type="ECO:0000313" key="6">
    <source>
        <dbReference type="Proteomes" id="UP000094385"/>
    </source>
</evidence>
<reference evidence="5 6" key="1">
    <citation type="journal article" date="2016" name="Proc. Natl. Acad. Sci. U.S.A.">
        <title>Comparative genomics of biotechnologically important yeasts.</title>
        <authorList>
            <person name="Riley R."/>
            <person name="Haridas S."/>
            <person name="Wolfe K.H."/>
            <person name="Lopes M.R."/>
            <person name="Hittinger C.T."/>
            <person name="Goeker M."/>
            <person name="Salamov A.A."/>
            <person name="Wisecaver J.H."/>
            <person name="Long T.M."/>
            <person name="Calvey C.H."/>
            <person name="Aerts A.L."/>
            <person name="Barry K.W."/>
            <person name="Choi C."/>
            <person name="Clum A."/>
            <person name="Coughlan A.Y."/>
            <person name="Deshpande S."/>
            <person name="Douglass A.P."/>
            <person name="Hanson S.J."/>
            <person name="Klenk H.-P."/>
            <person name="LaButti K.M."/>
            <person name="Lapidus A."/>
            <person name="Lindquist E.A."/>
            <person name="Lipzen A.M."/>
            <person name="Meier-Kolthoff J.P."/>
            <person name="Ohm R.A."/>
            <person name="Otillar R.P."/>
            <person name="Pangilinan J.L."/>
            <person name="Peng Y."/>
            <person name="Rokas A."/>
            <person name="Rosa C.A."/>
            <person name="Scheuner C."/>
            <person name="Sibirny A.A."/>
            <person name="Slot J.C."/>
            <person name="Stielow J.B."/>
            <person name="Sun H."/>
            <person name="Kurtzman C.P."/>
            <person name="Blackwell M."/>
            <person name="Grigoriev I.V."/>
            <person name="Jeffries T.W."/>
        </authorList>
    </citation>
    <scope>NUCLEOTIDE SEQUENCE [LARGE SCALE GENOMIC DNA]</scope>
    <source>
        <strain evidence="5 6">NRRL Y-11557</strain>
    </source>
</reference>
<feature type="domain" description="Zn(2)-C6 fungal-type" evidence="4">
    <location>
        <begin position="29"/>
        <end position="59"/>
    </location>
</feature>